<sequence length="110" mass="12470">MAMTSNTCKDTESKNVFDESYIVHIGHTSYDGKDMIVRWLPSKVHYHAYRAQPEQQQQKDEDLCGAMGEKYSTHKSGRISLTDALEEESSLTEVAAVIFFICSMSLDMLL</sequence>
<feature type="non-terminal residue" evidence="1">
    <location>
        <position position="1"/>
    </location>
</feature>
<evidence type="ECO:0000313" key="1">
    <source>
        <dbReference type="EMBL" id="KAF4721101.1"/>
    </source>
</evidence>
<gene>
    <name evidence="1" type="ORF">FOZ63_011664</name>
</gene>
<keyword evidence="2" id="KW-1185">Reference proteome</keyword>
<dbReference type="Proteomes" id="UP000553632">
    <property type="component" value="Unassembled WGS sequence"/>
</dbReference>
<evidence type="ECO:0000313" key="2">
    <source>
        <dbReference type="Proteomes" id="UP000553632"/>
    </source>
</evidence>
<comment type="caution">
    <text evidence="1">The sequence shown here is derived from an EMBL/GenBank/DDBJ whole genome shotgun (WGS) entry which is preliminary data.</text>
</comment>
<accession>A0A7J6RL58</accession>
<dbReference type="EMBL" id="JABANO010024947">
    <property type="protein sequence ID" value="KAF4721101.1"/>
    <property type="molecule type" value="Genomic_DNA"/>
</dbReference>
<dbReference type="AlphaFoldDB" id="A0A7J6RL58"/>
<organism evidence="1 2">
    <name type="scientific">Perkinsus olseni</name>
    <name type="common">Perkinsus atlanticus</name>
    <dbReference type="NCBI Taxonomy" id="32597"/>
    <lineage>
        <taxon>Eukaryota</taxon>
        <taxon>Sar</taxon>
        <taxon>Alveolata</taxon>
        <taxon>Perkinsozoa</taxon>
        <taxon>Perkinsea</taxon>
        <taxon>Perkinsida</taxon>
        <taxon>Perkinsidae</taxon>
        <taxon>Perkinsus</taxon>
    </lineage>
</organism>
<protein>
    <submittedName>
        <fullName evidence="1">Uncharacterized protein</fullName>
    </submittedName>
</protein>
<reference evidence="1 2" key="1">
    <citation type="submission" date="2020-04" db="EMBL/GenBank/DDBJ databases">
        <title>Perkinsus olseni comparative genomics.</title>
        <authorList>
            <person name="Bogema D.R."/>
        </authorList>
    </citation>
    <scope>NUCLEOTIDE SEQUENCE [LARGE SCALE GENOMIC DNA]</scope>
    <source>
        <strain evidence="1 2">ATCC PRA-207</strain>
    </source>
</reference>
<name>A0A7J6RL58_PEROL</name>
<proteinExistence type="predicted"/>